<organism evidence="3 4">
    <name type="scientific">Desmophyllum pertusum</name>
    <dbReference type="NCBI Taxonomy" id="174260"/>
    <lineage>
        <taxon>Eukaryota</taxon>
        <taxon>Metazoa</taxon>
        <taxon>Cnidaria</taxon>
        <taxon>Anthozoa</taxon>
        <taxon>Hexacorallia</taxon>
        <taxon>Scleractinia</taxon>
        <taxon>Caryophylliina</taxon>
        <taxon>Caryophylliidae</taxon>
        <taxon>Desmophyllum</taxon>
    </lineage>
</organism>
<gene>
    <name evidence="3" type="ORF">OS493_024849</name>
</gene>
<dbReference type="InterPro" id="IPR018980">
    <property type="entry name" value="FERM_PH-like_C"/>
</dbReference>
<dbReference type="PANTHER" id="PTHR23280">
    <property type="entry name" value="4.1 G PROTEIN"/>
    <property type="match status" value="1"/>
</dbReference>
<dbReference type="InterPro" id="IPR000299">
    <property type="entry name" value="FERM_domain"/>
</dbReference>
<dbReference type="InterPro" id="IPR014847">
    <property type="entry name" value="FA"/>
</dbReference>
<dbReference type="Gene3D" id="3.10.20.90">
    <property type="entry name" value="Phosphatidylinositol 3-kinase Catalytic Subunit, Chain A, domain 1"/>
    <property type="match status" value="1"/>
</dbReference>
<dbReference type="PANTHER" id="PTHR23280:SF4">
    <property type="entry name" value="BAND 4.1-LIKE PROTEIN 4A"/>
    <property type="match status" value="1"/>
</dbReference>
<dbReference type="SMART" id="SM01195">
    <property type="entry name" value="FA"/>
    <property type="match status" value="1"/>
</dbReference>
<dbReference type="Gene3D" id="2.30.29.30">
    <property type="entry name" value="Pleckstrin-homology domain (PH domain)/Phosphotyrosine-binding domain (PTB)"/>
    <property type="match status" value="2"/>
</dbReference>
<dbReference type="SUPFAM" id="SSF47031">
    <property type="entry name" value="Second domain of FERM"/>
    <property type="match status" value="1"/>
</dbReference>
<evidence type="ECO:0000259" key="2">
    <source>
        <dbReference type="PROSITE" id="PS50057"/>
    </source>
</evidence>
<dbReference type="InterPro" id="IPR011993">
    <property type="entry name" value="PH-like_dom_sf"/>
</dbReference>
<comment type="caution">
    <text evidence="3">The sequence shown here is derived from an EMBL/GenBank/DDBJ whole genome shotgun (WGS) entry which is preliminary data.</text>
</comment>
<feature type="compositionally biased region" description="Basic residues" evidence="1">
    <location>
        <begin position="429"/>
        <end position="441"/>
    </location>
</feature>
<feature type="compositionally biased region" description="Basic and acidic residues" evidence="1">
    <location>
        <begin position="527"/>
        <end position="541"/>
    </location>
</feature>
<protein>
    <recommendedName>
        <fullName evidence="2">FERM domain-containing protein</fullName>
    </recommendedName>
</protein>
<dbReference type="GO" id="GO:0031032">
    <property type="term" value="P:actomyosin structure organization"/>
    <property type="evidence" value="ECO:0007669"/>
    <property type="project" value="TreeGrafter"/>
</dbReference>
<name>A0A9W9YY14_9CNID</name>
<dbReference type="GO" id="GO:0005856">
    <property type="term" value="C:cytoskeleton"/>
    <property type="evidence" value="ECO:0007669"/>
    <property type="project" value="TreeGrafter"/>
</dbReference>
<dbReference type="FunFam" id="1.20.80.10:FF:000003">
    <property type="entry name" value="Tyrosine-protein phosphatase non-receptor type 4"/>
    <property type="match status" value="1"/>
</dbReference>
<dbReference type="CDD" id="cd14473">
    <property type="entry name" value="FERM_B-lobe"/>
    <property type="match status" value="1"/>
</dbReference>
<dbReference type="InterPro" id="IPR029071">
    <property type="entry name" value="Ubiquitin-like_domsf"/>
</dbReference>
<evidence type="ECO:0000313" key="3">
    <source>
        <dbReference type="EMBL" id="KAJ7371510.1"/>
    </source>
</evidence>
<dbReference type="InterPro" id="IPR018979">
    <property type="entry name" value="FERM_N"/>
</dbReference>
<dbReference type="SMART" id="SM01196">
    <property type="entry name" value="FERM_C"/>
    <property type="match status" value="1"/>
</dbReference>
<dbReference type="SUPFAM" id="SSF50729">
    <property type="entry name" value="PH domain-like"/>
    <property type="match status" value="1"/>
</dbReference>
<dbReference type="Proteomes" id="UP001163046">
    <property type="component" value="Unassembled WGS sequence"/>
</dbReference>
<dbReference type="CDD" id="cd13186">
    <property type="entry name" value="FERM_C_NBL4_NBL5"/>
    <property type="match status" value="1"/>
</dbReference>
<dbReference type="EMBL" id="MU826845">
    <property type="protein sequence ID" value="KAJ7371510.1"/>
    <property type="molecule type" value="Genomic_DNA"/>
</dbReference>
<feature type="compositionally biased region" description="Basic residues" evidence="1">
    <location>
        <begin position="471"/>
        <end position="485"/>
    </location>
</feature>
<feature type="region of interest" description="Disordered" evidence="1">
    <location>
        <begin position="298"/>
        <end position="577"/>
    </location>
</feature>
<evidence type="ECO:0000256" key="1">
    <source>
        <dbReference type="SAM" id="MobiDB-lite"/>
    </source>
</evidence>
<feature type="compositionally biased region" description="Low complexity" evidence="1">
    <location>
        <begin position="418"/>
        <end position="428"/>
    </location>
</feature>
<proteinExistence type="predicted"/>
<feature type="domain" description="FERM" evidence="2">
    <location>
        <begin position="10"/>
        <end position="298"/>
    </location>
</feature>
<dbReference type="SUPFAM" id="SSF54236">
    <property type="entry name" value="Ubiquitin-like"/>
    <property type="match status" value="1"/>
</dbReference>
<dbReference type="FunFam" id="3.10.20.90:FF:000039">
    <property type="entry name" value="Tyrosine-protein phosphatase non-receptor type"/>
    <property type="match status" value="1"/>
</dbReference>
<dbReference type="Pfam" id="PF00373">
    <property type="entry name" value="FERM_M"/>
    <property type="match status" value="1"/>
</dbReference>
<dbReference type="AlphaFoldDB" id="A0A9W9YY14"/>
<evidence type="ECO:0000313" key="4">
    <source>
        <dbReference type="Proteomes" id="UP001163046"/>
    </source>
</evidence>
<dbReference type="Pfam" id="PF09380">
    <property type="entry name" value="FERM_C"/>
    <property type="match status" value="1"/>
</dbReference>
<dbReference type="Gene3D" id="1.20.80.10">
    <property type="match status" value="1"/>
</dbReference>
<dbReference type="SMART" id="SM00295">
    <property type="entry name" value="B41"/>
    <property type="match status" value="1"/>
</dbReference>
<dbReference type="PROSITE" id="PS00660">
    <property type="entry name" value="FERM_1"/>
    <property type="match status" value="1"/>
</dbReference>
<dbReference type="Pfam" id="PF08736">
    <property type="entry name" value="FA"/>
    <property type="match status" value="1"/>
</dbReference>
<dbReference type="PRINTS" id="PR00935">
    <property type="entry name" value="BAND41"/>
</dbReference>
<feature type="compositionally biased region" description="Low complexity" evidence="1">
    <location>
        <begin position="333"/>
        <end position="349"/>
    </location>
</feature>
<accession>A0A9W9YY14</accession>
<dbReference type="PROSITE" id="PS50057">
    <property type="entry name" value="FERM_3"/>
    <property type="match status" value="1"/>
</dbReference>
<reference evidence="3" key="1">
    <citation type="submission" date="2023-01" db="EMBL/GenBank/DDBJ databases">
        <title>Genome assembly of the deep-sea coral Lophelia pertusa.</title>
        <authorList>
            <person name="Herrera S."/>
            <person name="Cordes E."/>
        </authorList>
    </citation>
    <scope>NUCLEOTIDE SEQUENCE</scope>
    <source>
        <strain evidence="3">USNM1676648</strain>
        <tissue evidence="3">Polyp</tissue>
    </source>
</reference>
<dbReference type="InterPro" id="IPR019749">
    <property type="entry name" value="Band_41_domain"/>
</dbReference>
<dbReference type="Pfam" id="PF09379">
    <property type="entry name" value="FERM_N"/>
    <property type="match status" value="1"/>
</dbReference>
<feature type="compositionally biased region" description="Basic and acidic residues" evidence="1">
    <location>
        <begin position="486"/>
        <end position="502"/>
    </location>
</feature>
<dbReference type="OrthoDB" id="6235974at2759"/>
<keyword evidence="4" id="KW-1185">Reference proteome</keyword>
<dbReference type="InterPro" id="IPR035963">
    <property type="entry name" value="FERM_2"/>
</dbReference>
<feature type="compositionally biased region" description="Basic and acidic residues" evidence="1">
    <location>
        <begin position="299"/>
        <end position="326"/>
    </location>
</feature>
<sequence>MSCFGSNTVWFCHVLLLDESEHPVEIRKKTRGGEVLEKVYQHLNVLEKDYFGLRYIDRNSQSRWLDPLKPVVKQLTAGPPYLLYFCVKFYAADPCRLHEELTRYLFFLQVKKDIYQGRLPCATNVLAEISAYSIQSELGEFEQREHSMGYISEFRFIPNQSEELESKIYHKHKKLGNMVPSVAEFMYLDKIKWLEMYGVDLHPVKGEDFVEYFIALKPSGVAVYKNKTRVGSYLWSKIEKDREYTFKFYLPTKSACKHLWKCCLEHHVFFRLDKASATPHRNSSGLLRMGSSFRYSGRTQREALEDGKKIQRPDPEVKSKRYERRNTPAGEKTQSNVTVATATSTSQVQIRRFSQTDNPAEVITVPVTGPNGTGIKTVGDPSSKNGNATADDGNQGPALPWEQSAQMQGGLYTPAPDSPRSLKSSGSGRSKRSPKFPRPGRRSAAPSSGSETDTPRRRSRRAYSSDDDTGRRRRRRCRHHHHRGHHSAESGSDRDSSYSREERRRHRSSRDQEDFSKMSDTAPYHWNDNKRDRGSGSEDRSHHHHRHRHRTSEGDARSDGSASRHHHSKVISDDADS</sequence>
<dbReference type="InterPro" id="IPR019748">
    <property type="entry name" value="FERM_central"/>
</dbReference>
<dbReference type="InterPro" id="IPR014352">
    <property type="entry name" value="FERM/acyl-CoA-bd_prot_sf"/>
</dbReference>
<dbReference type="InterPro" id="IPR019747">
    <property type="entry name" value="FERM_CS"/>
</dbReference>